<geneLocation type="plasmid" evidence="1 2">
    <name>p_unnamed4</name>
</geneLocation>
<dbReference type="SUPFAM" id="SSF160631">
    <property type="entry name" value="SMI1/KNR4-like"/>
    <property type="match status" value="1"/>
</dbReference>
<dbReference type="Gene3D" id="3.40.1580.10">
    <property type="entry name" value="SMI1/KNR4-like"/>
    <property type="match status" value="1"/>
</dbReference>
<evidence type="ECO:0008006" key="3">
    <source>
        <dbReference type="Google" id="ProtNLM"/>
    </source>
</evidence>
<keyword evidence="2" id="KW-1185">Reference proteome</keyword>
<dbReference type="RefSeq" id="WP_187734703.1">
    <property type="nucleotide sequence ID" value="NZ_BMFN01000008.1"/>
</dbReference>
<accession>A0A7H0H1X8</accession>
<dbReference type="InterPro" id="IPR037883">
    <property type="entry name" value="Knr4/Smi1-like_sf"/>
</dbReference>
<protein>
    <recommendedName>
        <fullName evidence="3">SMI1/KNR4 family protein</fullName>
    </recommendedName>
</protein>
<gene>
    <name evidence="1" type="ORF">H9L05_22615</name>
</gene>
<evidence type="ECO:0000313" key="1">
    <source>
        <dbReference type="EMBL" id="QNP54544.1"/>
    </source>
</evidence>
<keyword evidence="1" id="KW-0614">Plasmid</keyword>
<proteinExistence type="predicted"/>
<dbReference type="AlphaFoldDB" id="A0A7H0H1X8"/>
<dbReference type="Proteomes" id="UP000516093">
    <property type="component" value="Plasmid p_unnamed4"/>
</dbReference>
<reference evidence="1 2" key="1">
    <citation type="submission" date="2020-08" db="EMBL/GenBank/DDBJ databases">
        <title>Genome sequence of Hymenobacter qilianensis JCM 19763T.</title>
        <authorList>
            <person name="Hyun D.-W."/>
            <person name="Bae J.-W."/>
        </authorList>
    </citation>
    <scope>NUCLEOTIDE SEQUENCE [LARGE SCALE GENOMIC DNA]</scope>
    <source>
        <strain evidence="1 2">JCM 19763</strain>
        <plasmid evidence="1 2">p_unnamed4</plasmid>
    </source>
</reference>
<organism evidence="1 2">
    <name type="scientific">Hymenobacter qilianensis</name>
    <dbReference type="NCBI Taxonomy" id="1385715"/>
    <lineage>
        <taxon>Bacteria</taxon>
        <taxon>Pseudomonadati</taxon>
        <taxon>Bacteroidota</taxon>
        <taxon>Cytophagia</taxon>
        <taxon>Cytophagales</taxon>
        <taxon>Hymenobacteraceae</taxon>
        <taxon>Hymenobacter</taxon>
    </lineage>
</organism>
<name>A0A7H0H1X8_9BACT</name>
<evidence type="ECO:0000313" key="2">
    <source>
        <dbReference type="Proteomes" id="UP000516093"/>
    </source>
</evidence>
<dbReference type="EMBL" id="CP060788">
    <property type="protein sequence ID" value="QNP54544.1"/>
    <property type="molecule type" value="Genomic_DNA"/>
</dbReference>
<sequence length="137" mass="14760">MTAELDALLFALPLMPRPESSPFNAEGFVHQNGQAPPEYLQAMARYQGGAGQVGTAYLDLWEPADVLEANAAYQVEEFAPGFTIFGSDGGGMAYAFERTSGLIYAFPFIGMTMAEPATFRSHSFEGFLMGLATQGDQ</sequence>
<dbReference type="KEGG" id="hqi:H9L05_22615"/>